<dbReference type="PROSITE" id="PS50011">
    <property type="entry name" value="PROTEIN_KINASE_DOM"/>
    <property type="match status" value="1"/>
</dbReference>
<evidence type="ECO:0000259" key="12">
    <source>
        <dbReference type="PROSITE" id="PS51178"/>
    </source>
</evidence>
<dbReference type="PANTHER" id="PTHR43289:SF34">
    <property type="entry name" value="SERINE_THREONINE-PROTEIN KINASE YBDM-RELATED"/>
    <property type="match status" value="1"/>
</dbReference>
<evidence type="ECO:0000256" key="8">
    <source>
        <dbReference type="ARBA" id="ARBA00048679"/>
    </source>
</evidence>
<gene>
    <name evidence="13" type="ORF">CSTERTH_09945</name>
</gene>
<dbReference type="CDD" id="cd14014">
    <property type="entry name" value="STKc_PknB_like"/>
    <property type="match status" value="1"/>
</dbReference>
<evidence type="ECO:0000259" key="11">
    <source>
        <dbReference type="PROSITE" id="PS50011"/>
    </source>
</evidence>
<keyword evidence="5 13" id="KW-0418">Kinase</keyword>
<dbReference type="InterPro" id="IPR017441">
    <property type="entry name" value="Protein_kinase_ATP_BS"/>
</dbReference>
<evidence type="ECO:0000256" key="4">
    <source>
        <dbReference type="ARBA" id="ARBA00022741"/>
    </source>
</evidence>
<feature type="domain" description="PASTA" evidence="12">
    <location>
        <begin position="429"/>
        <end position="497"/>
    </location>
</feature>
<dbReference type="SUPFAM" id="SSF56112">
    <property type="entry name" value="Protein kinase-like (PK-like)"/>
    <property type="match status" value="1"/>
</dbReference>
<dbReference type="GO" id="GO:0004674">
    <property type="term" value="F:protein serine/threonine kinase activity"/>
    <property type="evidence" value="ECO:0007669"/>
    <property type="project" value="UniProtKB-KW"/>
</dbReference>
<dbReference type="Pfam" id="PF03793">
    <property type="entry name" value="PASTA"/>
    <property type="match status" value="3"/>
</dbReference>
<dbReference type="Gene3D" id="1.10.510.10">
    <property type="entry name" value="Transferase(Phosphotransferase) domain 1"/>
    <property type="match status" value="1"/>
</dbReference>
<name>A0A1B1YEY8_THEST</name>
<dbReference type="Proteomes" id="UP000092971">
    <property type="component" value="Chromosome"/>
</dbReference>
<keyword evidence="6 9" id="KW-0067">ATP-binding</keyword>
<dbReference type="PROSITE" id="PS00108">
    <property type="entry name" value="PROTEIN_KINASE_ST"/>
    <property type="match status" value="1"/>
</dbReference>
<dbReference type="AlphaFoldDB" id="A0A1B1YEY8"/>
<feature type="transmembrane region" description="Helical" evidence="10">
    <location>
        <begin position="320"/>
        <end position="342"/>
    </location>
</feature>
<evidence type="ECO:0000256" key="7">
    <source>
        <dbReference type="ARBA" id="ARBA00047899"/>
    </source>
</evidence>
<reference evidence="13 14" key="1">
    <citation type="submission" date="2016-02" db="EMBL/GenBank/DDBJ databases">
        <title>Comparison of Clostridium stercorarium subspecies using comparative genomics and transcriptomics.</title>
        <authorList>
            <person name="Schellenberg J."/>
            <person name="Thallinger G."/>
            <person name="Levin D.B."/>
            <person name="Zhang X."/>
            <person name="Alvare G."/>
            <person name="Fristensky B."/>
            <person name="Sparling R."/>
        </authorList>
    </citation>
    <scope>NUCLEOTIDE SEQUENCE [LARGE SCALE GENOMIC DNA]</scope>
    <source>
        <strain evidence="13 14">DSM 2910</strain>
    </source>
</reference>
<evidence type="ECO:0000256" key="2">
    <source>
        <dbReference type="ARBA" id="ARBA00022527"/>
    </source>
</evidence>
<keyword evidence="4 9" id="KW-0547">Nucleotide-binding</keyword>
<accession>A0A1B1YEY8</accession>
<evidence type="ECO:0000256" key="6">
    <source>
        <dbReference type="ARBA" id="ARBA00022840"/>
    </source>
</evidence>
<dbReference type="SMART" id="SM00220">
    <property type="entry name" value="S_TKc"/>
    <property type="match status" value="1"/>
</dbReference>
<dbReference type="InterPro" id="IPR000719">
    <property type="entry name" value="Prot_kinase_dom"/>
</dbReference>
<evidence type="ECO:0000313" key="13">
    <source>
        <dbReference type="EMBL" id="ANW99329.1"/>
    </source>
</evidence>
<dbReference type="GO" id="GO:0005524">
    <property type="term" value="F:ATP binding"/>
    <property type="evidence" value="ECO:0007669"/>
    <property type="project" value="UniProtKB-UniRule"/>
</dbReference>
<dbReference type="SMART" id="SM00740">
    <property type="entry name" value="PASTA"/>
    <property type="match status" value="3"/>
</dbReference>
<protein>
    <recommendedName>
        <fullName evidence="1">non-specific serine/threonine protein kinase</fullName>
        <ecNumber evidence="1">2.7.11.1</ecNumber>
    </recommendedName>
</protein>
<evidence type="ECO:0000313" key="14">
    <source>
        <dbReference type="Proteomes" id="UP000092971"/>
    </source>
</evidence>
<feature type="domain" description="PASTA" evidence="12">
    <location>
        <begin position="357"/>
        <end position="428"/>
    </location>
</feature>
<dbReference type="InterPro" id="IPR011009">
    <property type="entry name" value="Kinase-like_dom_sf"/>
</dbReference>
<evidence type="ECO:0000256" key="5">
    <source>
        <dbReference type="ARBA" id="ARBA00022777"/>
    </source>
</evidence>
<feature type="binding site" evidence="9">
    <location>
        <position position="39"/>
    </location>
    <ligand>
        <name>ATP</name>
        <dbReference type="ChEBI" id="CHEBI:30616"/>
    </ligand>
</feature>
<dbReference type="FunFam" id="1.10.510.10:FF:000021">
    <property type="entry name" value="Serine/threonine protein kinase"/>
    <property type="match status" value="1"/>
</dbReference>
<keyword evidence="3" id="KW-0808">Transferase</keyword>
<dbReference type="Gene3D" id="3.30.200.20">
    <property type="entry name" value="Phosphorylase Kinase, domain 1"/>
    <property type="match status" value="1"/>
</dbReference>
<evidence type="ECO:0000256" key="3">
    <source>
        <dbReference type="ARBA" id="ARBA00022679"/>
    </source>
</evidence>
<dbReference type="InterPro" id="IPR005543">
    <property type="entry name" value="PASTA_dom"/>
</dbReference>
<feature type="domain" description="Protein kinase" evidence="11">
    <location>
        <begin position="10"/>
        <end position="271"/>
    </location>
</feature>
<dbReference type="PROSITE" id="PS51178">
    <property type="entry name" value="PASTA"/>
    <property type="match status" value="3"/>
</dbReference>
<dbReference type="Pfam" id="PF00069">
    <property type="entry name" value="Pkinase"/>
    <property type="match status" value="1"/>
</dbReference>
<dbReference type="EC" id="2.7.11.1" evidence="1"/>
<dbReference type="EMBL" id="CP014672">
    <property type="protein sequence ID" value="ANW99329.1"/>
    <property type="molecule type" value="Genomic_DNA"/>
</dbReference>
<evidence type="ECO:0000256" key="1">
    <source>
        <dbReference type="ARBA" id="ARBA00012513"/>
    </source>
</evidence>
<dbReference type="PROSITE" id="PS00107">
    <property type="entry name" value="PROTEIN_KINASE_ATP"/>
    <property type="match status" value="1"/>
</dbReference>
<keyword evidence="2 13" id="KW-0723">Serine/threonine-protein kinase</keyword>
<comment type="catalytic activity">
    <reaction evidence="8">
        <text>L-seryl-[protein] + ATP = O-phospho-L-seryl-[protein] + ADP + H(+)</text>
        <dbReference type="Rhea" id="RHEA:17989"/>
        <dbReference type="Rhea" id="RHEA-COMP:9863"/>
        <dbReference type="Rhea" id="RHEA-COMP:11604"/>
        <dbReference type="ChEBI" id="CHEBI:15378"/>
        <dbReference type="ChEBI" id="CHEBI:29999"/>
        <dbReference type="ChEBI" id="CHEBI:30616"/>
        <dbReference type="ChEBI" id="CHEBI:83421"/>
        <dbReference type="ChEBI" id="CHEBI:456216"/>
        <dbReference type="EC" id="2.7.11.1"/>
    </reaction>
</comment>
<dbReference type="RefSeq" id="WP_015359715.1">
    <property type="nucleotide sequence ID" value="NZ_CP014672.1"/>
</dbReference>
<sequence length="668" mass="73942">MTGKVLNNRYELVEKIGSGGMADVYKARCRVLKRWVAVKILKDEFVNDEEFLERFEREAYAAASLNHPNIVSIYDVGKEGNIHYIVMEYIDGITLKEYIRQNGALPWQEAADIAIAILSALHKAHRQGIIHRDIKPQNILMTSDHVPKVTDFGIARAVTTSTVTRKVDTVGSVHYSSPEQARGGYTDEKSDIYSVGVTLFEMLTGRVPFDADNPVSVALKHIEEKPARPSSIVPDIPEAMDEIVLRAMGKSRSERYDNALQMIADLDHVKKGEALERNGGETDLFATRVIGSLEEESLAAKKDRGRNRKKGKAGKTSKKGFLIASVYILLIGIIVGGIWLVYDKVVKDVVGAILAPKKQPVEVINYIGMHIEDAIADLEAKNLPYAEPVYEYSDTVPKGVVMDQRPPAGISIMPGDDAITKVELIVSNGPEMVTIPTDIKFADYVEAEIKLKNELKLQTKVVDEYSDEVAEGRVIRTEPEMGSVVAAGSEVIIYRSLGPKLENVVVPDVTGRTLDEARNILLEHNLSIGKIYPEDREGYKGRIINQEPKAGTVVKELTAVNLYFADEQSPSAGDGSGIDSGISDSADSTRITKQIYLPPDREFGDTVEVEIYYTTGDSGEEIFLKRATLNMSEFPYTVLVPVTPGVKTTLFVYMDGELQYREEILIQQ</sequence>
<feature type="domain" description="PASTA" evidence="12">
    <location>
        <begin position="500"/>
        <end position="566"/>
    </location>
</feature>
<dbReference type="CDD" id="cd06577">
    <property type="entry name" value="PASTA_pknB"/>
    <property type="match status" value="3"/>
</dbReference>
<evidence type="ECO:0000256" key="10">
    <source>
        <dbReference type="SAM" id="Phobius"/>
    </source>
</evidence>
<dbReference type="PANTHER" id="PTHR43289">
    <property type="entry name" value="MITOGEN-ACTIVATED PROTEIN KINASE KINASE KINASE 20-RELATED"/>
    <property type="match status" value="1"/>
</dbReference>
<dbReference type="FunFam" id="3.30.200.20:FF:000035">
    <property type="entry name" value="Serine/threonine protein kinase Stk1"/>
    <property type="match status" value="1"/>
</dbReference>
<dbReference type="NCBIfam" id="NF033483">
    <property type="entry name" value="PknB_PASTA_kin"/>
    <property type="match status" value="1"/>
</dbReference>
<dbReference type="OrthoDB" id="9788659at2"/>
<evidence type="ECO:0000256" key="9">
    <source>
        <dbReference type="PROSITE-ProRule" id="PRU10141"/>
    </source>
</evidence>
<keyword evidence="10" id="KW-0472">Membrane</keyword>
<proteinExistence type="predicted"/>
<dbReference type="Gene3D" id="3.30.10.20">
    <property type="match status" value="3"/>
</dbReference>
<dbReference type="InterPro" id="IPR008271">
    <property type="entry name" value="Ser/Thr_kinase_AS"/>
</dbReference>
<keyword evidence="10" id="KW-0812">Transmembrane</keyword>
<comment type="catalytic activity">
    <reaction evidence="7">
        <text>L-threonyl-[protein] + ATP = O-phospho-L-threonyl-[protein] + ADP + H(+)</text>
        <dbReference type="Rhea" id="RHEA:46608"/>
        <dbReference type="Rhea" id="RHEA-COMP:11060"/>
        <dbReference type="Rhea" id="RHEA-COMP:11605"/>
        <dbReference type="ChEBI" id="CHEBI:15378"/>
        <dbReference type="ChEBI" id="CHEBI:30013"/>
        <dbReference type="ChEBI" id="CHEBI:30616"/>
        <dbReference type="ChEBI" id="CHEBI:61977"/>
        <dbReference type="ChEBI" id="CHEBI:456216"/>
        <dbReference type="EC" id="2.7.11.1"/>
    </reaction>
</comment>
<organism evidence="13 14">
    <name type="scientific">Thermoclostridium stercorarium subsp. thermolacticum DSM 2910</name>
    <dbReference type="NCBI Taxonomy" id="1121336"/>
    <lineage>
        <taxon>Bacteria</taxon>
        <taxon>Bacillati</taxon>
        <taxon>Bacillota</taxon>
        <taxon>Clostridia</taxon>
        <taxon>Eubacteriales</taxon>
        <taxon>Oscillospiraceae</taxon>
        <taxon>Thermoclostridium</taxon>
    </lineage>
</organism>
<keyword evidence="10" id="KW-1133">Transmembrane helix</keyword>